<dbReference type="Proteomes" id="UP000010795">
    <property type="component" value="Chromosome"/>
</dbReference>
<gene>
    <name evidence="1" type="ordered locus">Theco_1630</name>
</gene>
<name>L0EDJ6_THECK</name>
<accession>L0EDJ6</accession>
<dbReference type="RefSeq" id="WP_015254518.1">
    <property type="nucleotide sequence ID" value="NC_019897.1"/>
</dbReference>
<dbReference type="SUPFAM" id="SSF55298">
    <property type="entry name" value="YjgF-like"/>
    <property type="match status" value="1"/>
</dbReference>
<dbReference type="KEGG" id="tco:Theco_1630"/>
<sequence>MDQGYAELKLRELGIELPRASSPAAKYANCVIVNELMFVSGKGPTSGA</sequence>
<dbReference type="OrthoDB" id="9806350at2"/>
<evidence type="ECO:0000313" key="1">
    <source>
        <dbReference type="EMBL" id="AGA57766.1"/>
    </source>
</evidence>
<dbReference type="eggNOG" id="COG0251">
    <property type="taxonomic scope" value="Bacteria"/>
</dbReference>
<keyword evidence="2" id="KW-1185">Reference proteome</keyword>
<dbReference type="AlphaFoldDB" id="L0EDJ6"/>
<dbReference type="STRING" id="717605.Theco_1630"/>
<dbReference type="HOGENOM" id="CLU_3158807_0_0_9"/>
<organism evidence="1 2">
    <name type="scientific">Thermobacillus composti (strain DSM 18247 / JCM 13945 / KWC4)</name>
    <dbReference type="NCBI Taxonomy" id="717605"/>
    <lineage>
        <taxon>Bacteria</taxon>
        <taxon>Bacillati</taxon>
        <taxon>Bacillota</taxon>
        <taxon>Bacilli</taxon>
        <taxon>Bacillales</taxon>
        <taxon>Paenibacillaceae</taxon>
        <taxon>Thermobacillus</taxon>
    </lineage>
</organism>
<evidence type="ECO:0000313" key="2">
    <source>
        <dbReference type="Proteomes" id="UP000010795"/>
    </source>
</evidence>
<dbReference type="EMBL" id="CP003255">
    <property type="protein sequence ID" value="AGA57766.1"/>
    <property type="molecule type" value="Genomic_DNA"/>
</dbReference>
<dbReference type="InterPro" id="IPR035959">
    <property type="entry name" value="RutC-like_sf"/>
</dbReference>
<proteinExistence type="predicted"/>
<protein>
    <submittedName>
        <fullName evidence="1">Uncharacterized protein</fullName>
    </submittedName>
</protein>
<reference evidence="2" key="1">
    <citation type="submission" date="2012-01" db="EMBL/GenBank/DDBJ databases">
        <title>Complete sequence of chromosome of Thermobacillus composti KWC4.</title>
        <authorList>
            <person name="Lucas S."/>
            <person name="Han J."/>
            <person name="Lapidus A."/>
            <person name="Cheng J.-F."/>
            <person name="Goodwin L."/>
            <person name="Pitluck S."/>
            <person name="Peters L."/>
            <person name="Ovchinnikova G."/>
            <person name="Teshima H."/>
            <person name="Detter J.C."/>
            <person name="Han C."/>
            <person name="Tapia R."/>
            <person name="Land M."/>
            <person name="Hauser L."/>
            <person name="Kyrpides N."/>
            <person name="Ivanova N."/>
            <person name="Pagani I."/>
            <person name="Anderson I."/>
            <person name="Woyke T."/>
        </authorList>
    </citation>
    <scope>NUCLEOTIDE SEQUENCE [LARGE SCALE GENOMIC DNA]</scope>
    <source>
        <strain evidence="2">DSM 18247 / JCM 13945 / KWC4</strain>
    </source>
</reference>
<dbReference type="Gene3D" id="3.30.1330.40">
    <property type="entry name" value="RutC-like"/>
    <property type="match status" value="1"/>
</dbReference>